<dbReference type="SUPFAM" id="SSF48403">
    <property type="entry name" value="Ankyrin repeat"/>
    <property type="match status" value="1"/>
</dbReference>
<evidence type="ECO:0000259" key="1">
    <source>
        <dbReference type="Pfam" id="PF06985"/>
    </source>
</evidence>
<proteinExistence type="predicted"/>
<sequence>MTSGLDPFTYEPLPTATSIRLIRVHGTDAEGRLQIELKTADLQDDRWYHAISYTWGNPHSEWAQLQEQRAAYAHAHPPHSREDLLVNGKLFRVGRGAYDVLTATSARDVWRQRCNRGNPKKQLRTTVHWAALSAQGADGVKKMVSSGADINARDADGVTPLCCAAWLGNLEAVEMLLAAGADFRLRDNSQKNALDWARQSRHEAVIRRLEQVEEEGYVAAPVVWPEGPQEWCWIDQICINQADLTERSSHVAMMDEVYANATFTIVWLGPEDPYTASAVSAIDKLYTGTPFHETDLVPYVPQSEEAYAAAGVPWVSPKEWAALAAFLQRPYFRRLWVVQESILSDILIGLCGRHEVPWDRFHVVAQHLFFRQQMLGRVTSTAYINPGNAVASLESEVVVLTQWRERLQKGDQAAVPRALSLENLVFDTWTFCSTDPRDKIFGLYGLLGKAGSANTPAWRPDYRKSTGQVFAETTRIIMDEGRELRMLSAVLDRSLRRLEDLPSWVPDYSVPFVNMMYTAQRAAGDLPLPQPLLQPSPWNVLRIAGTRVDTVLRCGESTSGPGQLGMFFDPRWFELALLLPQPYRGQSRTEALWRTLCTDQTVKGATPAPDEYGKHFRAMLCVLVCIYAAEATARAREESSDAEVVDLLSAMYHVRTVMERPPLSEMSRAELQGAFQEPDTNLSGPEFQTLTHLLYKLDILWRTEDDSWTPNLPEVWTTYRASDSWAPWDEYRASPLPKSGQEFYQILRSRRGRRRLFVTEKRYLGLGPAAMADGDQIWVFPGAGTALVLRPTPDNAFHFIGEAYIHGGMNGELVEGVAVEDLQTVDLV</sequence>
<organism evidence="2 3">
    <name type="scientific">Aspergillus terreus</name>
    <dbReference type="NCBI Taxonomy" id="33178"/>
    <lineage>
        <taxon>Eukaryota</taxon>
        <taxon>Fungi</taxon>
        <taxon>Dikarya</taxon>
        <taxon>Ascomycota</taxon>
        <taxon>Pezizomycotina</taxon>
        <taxon>Eurotiomycetes</taxon>
        <taxon>Eurotiomycetidae</taxon>
        <taxon>Eurotiales</taxon>
        <taxon>Aspergillaceae</taxon>
        <taxon>Aspergillus</taxon>
        <taxon>Aspergillus subgen. Circumdati</taxon>
    </lineage>
</organism>
<dbReference type="InterPro" id="IPR036770">
    <property type="entry name" value="Ankyrin_rpt-contain_sf"/>
</dbReference>
<dbReference type="Pfam" id="PF06985">
    <property type="entry name" value="HET"/>
    <property type="match status" value="1"/>
</dbReference>
<gene>
    <name evidence="2" type="ORF">ATEIFO6365_0007022200</name>
</gene>
<evidence type="ECO:0000313" key="2">
    <source>
        <dbReference type="EMBL" id="GFF17673.1"/>
    </source>
</evidence>
<dbReference type="PANTHER" id="PTHR24148:SF64">
    <property type="entry name" value="HETEROKARYON INCOMPATIBILITY DOMAIN-CONTAINING PROTEIN"/>
    <property type="match status" value="1"/>
</dbReference>
<dbReference type="Pfam" id="PF12796">
    <property type="entry name" value="Ank_2"/>
    <property type="match status" value="1"/>
</dbReference>
<feature type="domain" description="Heterokaryon incompatibility" evidence="1">
    <location>
        <begin position="229"/>
        <end position="340"/>
    </location>
</feature>
<dbReference type="PROSITE" id="PS50088">
    <property type="entry name" value="ANK_REPEAT"/>
    <property type="match status" value="2"/>
</dbReference>
<protein>
    <submittedName>
        <fullName evidence="2">Ankyrin and HET domain protein</fullName>
    </submittedName>
</protein>
<keyword evidence="3" id="KW-1185">Reference proteome</keyword>
<dbReference type="InterPro" id="IPR052895">
    <property type="entry name" value="HetReg/Transcr_Mod"/>
</dbReference>
<name>A0A5M3Z4K4_ASPTE</name>
<dbReference type="SMART" id="SM00248">
    <property type="entry name" value="ANK"/>
    <property type="match status" value="2"/>
</dbReference>
<dbReference type="InterPro" id="IPR002110">
    <property type="entry name" value="Ankyrin_rpt"/>
</dbReference>
<dbReference type="AlphaFoldDB" id="A0A5M3Z4K4"/>
<dbReference type="Pfam" id="PF26639">
    <property type="entry name" value="Het-6_barrel"/>
    <property type="match status" value="1"/>
</dbReference>
<dbReference type="Gene3D" id="1.25.40.20">
    <property type="entry name" value="Ankyrin repeat-containing domain"/>
    <property type="match status" value="1"/>
</dbReference>
<accession>A0A5M3Z4K4</accession>
<dbReference type="PROSITE" id="PS50297">
    <property type="entry name" value="ANK_REP_REGION"/>
    <property type="match status" value="1"/>
</dbReference>
<dbReference type="OrthoDB" id="2157530at2759"/>
<dbReference type="PANTHER" id="PTHR24148">
    <property type="entry name" value="ANKYRIN REPEAT DOMAIN-CONTAINING PROTEIN 39 HOMOLOG-RELATED"/>
    <property type="match status" value="1"/>
</dbReference>
<dbReference type="EMBL" id="BLJY01000007">
    <property type="protein sequence ID" value="GFF17673.1"/>
    <property type="molecule type" value="Genomic_DNA"/>
</dbReference>
<dbReference type="InterPro" id="IPR010730">
    <property type="entry name" value="HET"/>
</dbReference>
<dbReference type="Proteomes" id="UP000452235">
    <property type="component" value="Unassembled WGS sequence"/>
</dbReference>
<evidence type="ECO:0000313" key="3">
    <source>
        <dbReference type="Proteomes" id="UP000452235"/>
    </source>
</evidence>
<comment type="caution">
    <text evidence="2">The sequence shown here is derived from an EMBL/GenBank/DDBJ whole genome shotgun (WGS) entry which is preliminary data.</text>
</comment>
<dbReference type="VEuPathDB" id="FungiDB:ATEG_05836"/>
<reference evidence="2 3" key="1">
    <citation type="submission" date="2020-01" db="EMBL/GenBank/DDBJ databases">
        <title>Aspergillus terreus IFO 6365 whole genome shotgun sequence.</title>
        <authorList>
            <person name="Kanamasa S."/>
            <person name="Takahashi H."/>
        </authorList>
    </citation>
    <scope>NUCLEOTIDE SEQUENCE [LARGE SCALE GENOMIC DNA]</scope>
    <source>
        <strain evidence="2 3">IFO 6365</strain>
    </source>
</reference>